<gene>
    <name evidence="1" type="ORF">JZO85_00660</name>
</gene>
<dbReference type="RefSeq" id="WP_207106571.1">
    <property type="nucleotide sequence ID" value="NZ_JAFLVR010000001.1"/>
</dbReference>
<protein>
    <submittedName>
        <fullName evidence="1">Phage head-tail connector protein</fullName>
    </submittedName>
</protein>
<accession>A0ABS3HC40</accession>
<sequence>MKLDAISKELLDEVKDKLDITWDDNDASVKSIIFRACTYLQSKVSQKLQFTQDSEEYSLLLERCRYDWNNALDEFETNYASEILSFIQSYALKDWRDKNGKSTNS</sequence>
<keyword evidence="2" id="KW-1185">Reference proteome</keyword>
<comment type="caution">
    <text evidence="1">The sequence shown here is derived from an EMBL/GenBank/DDBJ whole genome shotgun (WGS) entry which is preliminary data.</text>
</comment>
<dbReference type="InterPro" id="IPR021146">
    <property type="entry name" value="Phage_gp6-like_head-tail"/>
</dbReference>
<dbReference type="EMBL" id="JAFLVR010000001">
    <property type="protein sequence ID" value="MBO0450758.1"/>
    <property type="molecule type" value="Genomic_DNA"/>
</dbReference>
<proteinExistence type="predicted"/>
<evidence type="ECO:0000313" key="1">
    <source>
        <dbReference type="EMBL" id="MBO0450758.1"/>
    </source>
</evidence>
<reference evidence="1 2" key="1">
    <citation type="submission" date="2021-03" db="EMBL/GenBank/DDBJ databases">
        <title>Enterococcal diversity collection.</title>
        <authorList>
            <person name="Gilmore M.S."/>
            <person name="Schwartzman J."/>
            <person name="Van Tyne D."/>
            <person name="Martin M."/>
            <person name="Earl A.M."/>
            <person name="Manson A.L."/>
            <person name="Straub T."/>
            <person name="Salamzade R."/>
            <person name="Saavedra J."/>
            <person name="Lebreton F."/>
            <person name="Prichula J."/>
            <person name="Schaufler K."/>
            <person name="Gaca A."/>
            <person name="Sgardioli B."/>
            <person name="Wagenaar J."/>
            <person name="Strong T."/>
        </authorList>
    </citation>
    <scope>NUCLEOTIDE SEQUENCE [LARGE SCALE GENOMIC DNA]</scope>
    <source>
        <strain evidence="1 2">MJM16</strain>
    </source>
</reference>
<evidence type="ECO:0000313" key="2">
    <source>
        <dbReference type="Proteomes" id="UP000664495"/>
    </source>
</evidence>
<organism evidence="1 2">
    <name type="scientific">Candidatus Enterococcus murrayae</name>
    <dbReference type="NCBI Taxonomy" id="2815321"/>
    <lineage>
        <taxon>Bacteria</taxon>
        <taxon>Bacillati</taxon>
        <taxon>Bacillota</taxon>
        <taxon>Bacilli</taxon>
        <taxon>Lactobacillales</taxon>
        <taxon>Enterococcaceae</taxon>
        <taxon>Enterococcus</taxon>
    </lineage>
</organism>
<name>A0ABS3HC40_9ENTE</name>
<dbReference type="Proteomes" id="UP000664495">
    <property type="component" value="Unassembled WGS sequence"/>
</dbReference>
<dbReference type="Pfam" id="PF05135">
    <property type="entry name" value="Phage_connect_1"/>
    <property type="match status" value="1"/>
</dbReference>